<dbReference type="GO" id="GO:0009432">
    <property type="term" value="P:SOS response"/>
    <property type="evidence" value="ECO:0007669"/>
    <property type="project" value="TreeGrafter"/>
</dbReference>
<evidence type="ECO:0000259" key="10">
    <source>
        <dbReference type="Pfam" id="PF02463"/>
    </source>
</evidence>
<evidence type="ECO:0000256" key="5">
    <source>
        <dbReference type="ARBA" id="ARBA00022763"/>
    </source>
</evidence>
<name>A0A644WX84_9ZZZZ</name>
<organism evidence="11">
    <name type="scientific">bioreactor metagenome</name>
    <dbReference type="NCBI Taxonomy" id="1076179"/>
    <lineage>
        <taxon>unclassified sequences</taxon>
        <taxon>metagenomes</taxon>
        <taxon>ecological metagenomes</taxon>
    </lineage>
</organism>
<feature type="coiled-coil region" evidence="9">
    <location>
        <begin position="319"/>
        <end position="363"/>
    </location>
</feature>
<protein>
    <recommendedName>
        <fullName evidence="3">DNA repair protein RecN</fullName>
    </recommendedName>
    <alternativeName>
        <fullName evidence="8">Recombination protein N</fullName>
    </alternativeName>
</protein>
<dbReference type="AlphaFoldDB" id="A0A644WX84"/>
<reference evidence="11" key="1">
    <citation type="submission" date="2019-08" db="EMBL/GenBank/DDBJ databases">
        <authorList>
            <person name="Kucharzyk K."/>
            <person name="Murdoch R.W."/>
            <person name="Higgins S."/>
            <person name="Loffler F."/>
        </authorList>
    </citation>
    <scope>NUCLEOTIDE SEQUENCE</scope>
</reference>
<comment type="function">
    <text evidence="1">May be involved in recombinational repair of damaged DNA.</text>
</comment>
<dbReference type="InterPro" id="IPR003395">
    <property type="entry name" value="RecF/RecN/SMC_N"/>
</dbReference>
<keyword evidence="9" id="KW-0175">Coiled coil</keyword>
<dbReference type="CDD" id="cd03241">
    <property type="entry name" value="ABC_RecN"/>
    <property type="match status" value="2"/>
</dbReference>
<dbReference type="PANTHER" id="PTHR11059:SF0">
    <property type="entry name" value="DNA REPAIR PROTEIN RECN"/>
    <property type="match status" value="1"/>
</dbReference>
<dbReference type="NCBIfam" id="TIGR00634">
    <property type="entry name" value="recN"/>
    <property type="match status" value="1"/>
</dbReference>
<evidence type="ECO:0000256" key="3">
    <source>
        <dbReference type="ARBA" id="ARBA00021315"/>
    </source>
</evidence>
<evidence type="ECO:0000256" key="2">
    <source>
        <dbReference type="ARBA" id="ARBA00009441"/>
    </source>
</evidence>
<dbReference type="Gene3D" id="3.40.50.300">
    <property type="entry name" value="P-loop containing nucleotide triphosphate hydrolases"/>
    <property type="match status" value="2"/>
</dbReference>
<dbReference type="InterPro" id="IPR027417">
    <property type="entry name" value="P-loop_NTPase"/>
</dbReference>
<dbReference type="EMBL" id="VSSQ01001448">
    <property type="protein sequence ID" value="MPM08432.1"/>
    <property type="molecule type" value="Genomic_DNA"/>
</dbReference>
<keyword evidence="7" id="KW-0234">DNA repair</keyword>
<comment type="similarity">
    <text evidence="2">Belongs to the RecN family.</text>
</comment>
<sequence length="552" mass="62474">MLKSLAIQHYALIDSLHIDFDKGFSVITGETGAGKSIILGALSLILGQRADNRYIKQNEQKCTIEGIFDFSRYDLQDFFEERDWEYNPDECILRREIWTNGKSRAFVNDSPVYLNDLKDLGDRLIDIHSQHQNLSLNDNFFQLNVLDILARTKAEKEAYQKVFKEYQASRKLLLELQKQSQKNKEEENYFQFQFDALAGAKLQAGEQGELEAELETITHAEEIKASLFAVVDALSGEGGAVEQKLKSVTDALKSIQHVFPKAAELEQRVESAYIDLKEVRIEAGKHFEETDFNAERQQQVEERLSVIYDLQKRHSVKSVEELQEIQKQLDEKLQNILSLDEQIEQLEKEVSEKQRLLLQKAEVLSERRKSATQPVEKQLTEMLVYLGMPNARFICDITTKNNPDSNGKDAVSFLFSANKNTPLLPVSQIASGGEISRLMLCLKSMIAGATTLPTVIFDEIDTGTSGEIADKMGAIMREMAHDMQVIAITHLPQIAAKGTKHYNVYKEDSAETTATYVRLLLKNERVTEIARMLSGAEVTVQAVENAKVMLEA</sequence>
<evidence type="ECO:0000256" key="7">
    <source>
        <dbReference type="ARBA" id="ARBA00023204"/>
    </source>
</evidence>
<evidence type="ECO:0000256" key="8">
    <source>
        <dbReference type="ARBA" id="ARBA00033408"/>
    </source>
</evidence>
<dbReference type="PIRSF" id="PIRSF003128">
    <property type="entry name" value="RecN"/>
    <property type="match status" value="1"/>
</dbReference>
<dbReference type="PANTHER" id="PTHR11059">
    <property type="entry name" value="DNA REPAIR PROTEIN RECN"/>
    <property type="match status" value="1"/>
</dbReference>
<keyword evidence="6" id="KW-0067">ATP-binding</keyword>
<keyword evidence="4" id="KW-0547">Nucleotide-binding</keyword>
<dbReference type="InterPro" id="IPR004604">
    <property type="entry name" value="DNA_recomb/repair_RecN"/>
</dbReference>
<accession>A0A644WX84</accession>
<evidence type="ECO:0000256" key="4">
    <source>
        <dbReference type="ARBA" id="ARBA00022741"/>
    </source>
</evidence>
<evidence type="ECO:0000256" key="9">
    <source>
        <dbReference type="SAM" id="Coils"/>
    </source>
</evidence>
<gene>
    <name evidence="11" type="primary">recN_20</name>
    <name evidence="11" type="ORF">SDC9_54744</name>
</gene>
<dbReference type="GO" id="GO:0006310">
    <property type="term" value="P:DNA recombination"/>
    <property type="evidence" value="ECO:0007669"/>
    <property type="project" value="InterPro"/>
</dbReference>
<dbReference type="SUPFAM" id="SSF52540">
    <property type="entry name" value="P-loop containing nucleoside triphosphate hydrolases"/>
    <property type="match status" value="1"/>
</dbReference>
<evidence type="ECO:0000256" key="1">
    <source>
        <dbReference type="ARBA" id="ARBA00003618"/>
    </source>
</evidence>
<feature type="domain" description="RecF/RecN/SMC N-terminal" evidence="10">
    <location>
        <begin position="2"/>
        <end position="510"/>
    </location>
</feature>
<dbReference type="GO" id="GO:0005524">
    <property type="term" value="F:ATP binding"/>
    <property type="evidence" value="ECO:0007669"/>
    <property type="project" value="UniProtKB-KW"/>
</dbReference>
<proteinExistence type="inferred from homology"/>
<dbReference type="Pfam" id="PF02463">
    <property type="entry name" value="SMC_N"/>
    <property type="match status" value="1"/>
</dbReference>
<dbReference type="GO" id="GO:0006281">
    <property type="term" value="P:DNA repair"/>
    <property type="evidence" value="ECO:0007669"/>
    <property type="project" value="UniProtKB-KW"/>
</dbReference>
<evidence type="ECO:0000256" key="6">
    <source>
        <dbReference type="ARBA" id="ARBA00022840"/>
    </source>
</evidence>
<dbReference type="FunFam" id="3.40.50.300:FF:000319">
    <property type="entry name" value="DNA repair protein RecN"/>
    <property type="match status" value="1"/>
</dbReference>
<comment type="caution">
    <text evidence="11">The sequence shown here is derived from an EMBL/GenBank/DDBJ whole genome shotgun (WGS) entry which is preliminary data.</text>
</comment>
<keyword evidence="5" id="KW-0227">DNA damage</keyword>
<evidence type="ECO:0000313" key="11">
    <source>
        <dbReference type="EMBL" id="MPM08432.1"/>
    </source>
</evidence>
<dbReference type="GO" id="GO:0043590">
    <property type="term" value="C:bacterial nucleoid"/>
    <property type="evidence" value="ECO:0007669"/>
    <property type="project" value="TreeGrafter"/>
</dbReference>